<protein>
    <submittedName>
        <fullName evidence="2">Uncharacterized protein</fullName>
    </submittedName>
</protein>
<name>H3AV44_LATCH</name>
<feature type="region of interest" description="Disordered" evidence="1">
    <location>
        <begin position="226"/>
        <end position="248"/>
    </location>
</feature>
<reference evidence="2" key="3">
    <citation type="submission" date="2025-09" db="UniProtKB">
        <authorList>
            <consortium name="Ensembl"/>
        </authorList>
    </citation>
    <scope>IDENTIFICATION</scope>
</reference>
<dbReference type="HOGENOM" id="CLU_788810_0_0_1"/>
<dbReference type="OMA" id="WAHCTER"/>
<organism evidence="2 3">
    <name type="scientific">Latimeria chalumnae</name>
    <name type="common">Coelacanth</name>
    <dbReference type="NCBI Taxonomy" id="7897"/>
    <lineage>
        <taxon>Eukaryota</taxon>
        <taxon>Metazoa</taxon>
        <taxon>Chordata</taxon>
        <taxon>Craniata</taxon>
        <taxon>Vertebrata</taxon>
        <taxon>Euteleostomi</taxon>
        <taxon>Coelacanthiformes</taxon>
        <taxon>Coelacanthidae</taxon>
        <taxon>Latimeria</taxon>
    </lineage>
</organism>
<sequence length="352" mass="39579">MQRGTPQRKTVYRISLTLVKKELLGESSSDSSGSLEILKDRGNPSERSNLQRTCLVECNEERAEEEEEDHFASQSSFRTFRTFSTGHLDLGKLKISRKTHNFSKDLTFKLKEMGRADEKDDSNPRKKEGCSPRPASMVASLNVDLENRKNVWSWDEQARMSGEHRASSSSVNSSSSSKKRHPSLLRRSFSFRHWNGELMKIRALTREKLHNSSSCLNQIASRGEDDFHSPLPAGSEAAGSEKRNTLDVGEVLNKTDSFSDLGRWERSKGKNRTLDNSDLHKLSENLEKGKDGFFRGGLRTSGQERKLLRFFSGIFSKRDGTSTPVTSPNSKSQRDSLSRSRSESVNGSPVKG</sequence>
<reference evidence="2" key="2">
    <citation type="submission" date="2025-08" db="UniProtKB">
        <authorList>
            <consortium name="Ensembl"/>
        </authorList>
    </citation>
    <scope>IDENTIFICATION</scope>
</reference>
<dbReference type="Ensembl" id="ENSLACT00000013611.1">
    <property type="protein sequence ID" value="ENSLACP00000013515.1"/>
    <property type="gene ID" value="ENSLACG00000011900.1"/>
</dbReference>
<dbReference type="AlphaFoldDB" id="H3AV44"/>
<feature type="region of interest" description="Disordered" evidence="1">
    <location>
        <begin position="113"/>
        <end position="142"/>
    </location>
</feature>
<feature type="region of interest" description="Disordered" evidence="1">
    <location>
        <begin position="25"/>
        <end position="49"/>
    </location>
</feature>
<evidence type="ECO:0000313" key="3">
    <source>
        <dbReference type="Proteomes" id="UP000008672"/>
    </source>
</evidence>
<keyword evidence="3" id="KW-1185">Reference proteome</keyword>
<feature type="region of interest" description="Disordered" evidence="1">
    <location>
        <begin position="316"/>
        <end position="352"/>
    </location>
</feature>
<feature type="compositionally biased region" description="Basic and acidic residues" evidence="1">
    <location>
        <begin position="113"/>
        <end position="130"/>
    </location>
</feature>
<feature type="compositionally biased region" description="Low complexity" evidence="1">
    <location>
        <begin position="25"/>
        <end position="36"/>
    </location>
</feature>
<dbReference type="eggNOG" id="KOG0705">
    <property type="taxonomic scope" value="Eukaryota"/>
</dbReference>
<dbReference type="GeneTree" id="ENSGT00970000196886"/>
<feature type="region of interest" description="Disordered" evidence="1">
    <location>
        <begin position="161"/>
        <end position="182"/>
    </location>
</feature>
<dbReference type="EMBL" id="AFYH01100078">
    <property type="status" value="NOT_ANNOTATED_CDS"/>
    <property type="molecule type" value="Genomic_DNA"/>
</dbReference>
<feature type="compositionally biased region" description="Low complexity" evidence="1">
    <location>
        <begin position="167"/>
        <end position="176"/>
    </location>
</feature>
<feature type="compositionally biased region" description="Basic and acidic residues" evidence="1">
    <location>
        <begin position="332"/>
        <end position="342"/>
    </location>
</feature>
<feature type="compositionally biased region" description="Polar residues" evidence="1">
    <location>
        <begin position="343"/>
        <end position="352"/>
    </location>
</feature>
<accession>H3AV44</accession>
<dbReference type="InParanoid" id="H3AV44"/>
<dbReference type="Proteomes" id="UP000008672">
    <property type="component" value="Unassembled WGS sequence"/>
</dbReference>
<dbReference type="STRING" id="7897.ENSLACP00000013515"/>
<evidence type="ECO:0000313" key="2">
    <source>
        <dbReference type="Ensembl" id="ENSLACP00000013515.1"/>
    </source>
</evidence>
<evidence type="ECO:0000256" key="1">
    <source>
        <dbReference type="SAM" id="MobiDB-lite"/>
    </source>
</evidence>
<feature type="compositionally biased region" description="Polar residues" evidence="1">
    <location>
        <begin position="321"/>
        <end position="331"/>
    </location>
</feature>
<proteinExistence type="predicted"/>
<reference evidence="3" key="1">
    <citation type="submission" date="2011-08" db="EMBL/GenBank/DDBJ databases">
        <title>The draft genome of Latimeria chalumnae.</title>
        <authorList>
            <person name="Di Palma F."/>
            <person name="Alfoldi J."/>
            <person name="Johnson J."/>
            <person name="Berlin A."/>
            <person name="Gnerre S."/>
            <person name="Jaffe D."/>
            <person name="MacCallum I."/>
            <person name="Young S."/>
            <person name="Walker B.J."/>
            <person name="Lander E."/>
            <person name="Lindblad-Toh K."/>
        </authorList>
    </citation>
    <scope>NUCLEOTIDE SEQUENCE [LARGE SCALE GENOMIC DNA]</scope>
    <source>
        <strain evidence="3">Wild caught</strain>
    </source>
</reference>